<dbReference type="CTD" id="20242083"/>
<name>V4ACL1_LOTGI</name>
<evidence type="ECO:0000313" key="1">
    <source>
        <dbReference type="EMBL" id="ESP01749.1"/>
    </source>
</evidence>
<dbReference type="AlphaFoldDB" id="V4ACL1"/>
<evidence type="ECO:0000313" key="2">
    <source>
        <dbReference type="Proteomes" id="UP000030746"/>
    </source>
</evidence>
<dbReference type="KEGG" id="lgi:LOTGIDRAFT_172395"/>
<keyword evidence="2" id="KW-1185">Reference proteome</keyword>
<accession>V4ACL1</accession>
<dbReference type="RefSeq" id="XP_009047523.1">
    <property type="nucleotide sequence ID" value="XM_009049275.1"/>
</dbReference>
<dbReference type="HOGENOM" id="CLU_2052260_0_0_1"/>
<proteinExistence type="predicted"/>
<organism evidence="1 2">
    <name type="scientific">Lottia gigantea</name>
    <name type="common">Giant owl limpet</name>
    <dbReference type="NCBI Taxonomy" id="225164"/>
    <lineage>
        <taxon>Eukaryota</taxon>
        <taxon>Metazoa</taxon>
        <taxon>Spiralia</taxon>
        <taxon>Lophotrochozoa</taxon>
        <taxon>Mollusca</taxon>
        <taxon>Gastropoda</taxon>
        <taxon>Patellogastropoda</taxon>
        <taxon>Lottioidea</taxon>
        <taxon>Lottiidae</taxon>
        <taxon>Lottia</taxon>
    </lineage>
</organism>
<dbReference type="Proteomes" id="UP000030746">
    <property type="component" value="Unassembled WGS sequence"/>
</dbReference>
<gene>
    <name evidence="1" type="ORF">LOTGIDRAFT_172395</name>
</gene>
<dbReference type="GeneID" id="20242083"/>
<protein>
    <submittedName>
        <fullName evidence="1">Uncharacterized protein</fullName>
    </submittedName>
</protein>
<sequence length="120" mass="13780">MEAASLKFSVLGKLYQSPIHNLIPLLLSLKLIGEEEVKDTTCVSAQEILNRFVYEEYKKECFIDTLKHMESMLPTFYLQPKQPPDPVKSEIDDKVCKVEETDTNQSPIVLIRTFTRAMSL</sequence>
<dbReference type="EMBL" id="KB200385">
    <property type="protein sequence ID" value="ESP01749.1"/>
    <property type="molecule type" value="Genomic_DNA"/>
</dbReference>
<reference evidence="1 2" key="1">
    <citation type="journal article" date="2013" name="Nature">
        <title>Insights into bilaterian evolution from three spiralian genomes.</title>
        <authorList>
            <person name="Simakov O."/>
            <person name="Marletaz F."/>
            <person name="Cho S.J."/>
            <person name="Edsinger-Gonzales E."/>
            <person name="Havlak P."/>
            <person name="Hellsten U."/>
            <person name="Kuo D.H."/>
            <person name="Larsson T."/>
            <person name="Lv J."/>
            <person name="Arendt D."/>
            <person name="Savage R."/>
            <person name="Osoegawa K."/>
            <person name="de Jong P."/>
            <person name="Grimwood J."/>
            <person name="Chapman J.A."/>
            <person name="Shapiro H."/>
            <person name="Aerts A."/>
            <person name="Otillar R.P."/>
            <person name="Terry A.Y."/>
            <person name="Boore J.L."/>
            <person name="Grigoriev I.V."/>
            <person name="Lindberg D.R."/>
            <person name="Seaver E.C."/>
            <person name="Weisblat D.A."/>
            <person name="Putnam N.H."/>
            <person name="Rokhsar D.S."/>
        </authorList>
    </citation>
    <scope>NUCLEOTIDE SEQUENCE [LARGE SCALE GENOMIC DNA]</scope>
</reference>